<keyword evidence="3 8" id="KW-0812">Transmembrane</keyword>
<dbReference type="Pfam" id="PF01127">
    <property type="entry name" value="Sdh_cyt"/>
    <property type="match status" value="1"/>
</dbReference>
<dbReference type="InterPro" id="IPR014314">
    <property type="entry name" value="Succ_DH_cytb556"/>
</dbReference>
<dbReference type="GO" id="GO:0006121">
    <property type="term" value="P:mitochondrial electron transport, succinate to ubiquinone"/>
    <property type="evidence" value="ECO:0007669"/>
    <property type="project" value="TreeGrafter"/>
</dbReference>
<evidence type="ECO:0000313" key="9">
    <source>
        <dbReference type="EMBL" id="KAH7368668.1"/>
    </source>
</evidence>
<proteinExistence type="predicted"/>
<feature type="transmembrane region" description="Helical" evidence="8">
    <location>
        <begin position="165"/>
        <end position="183"/>
    </location>
</feature>
<dbReference type="InterPro" id="IPR000701">
    <property type="entry name" value="SuccDH_FuR_B_TM-su"/>
</dbReference>
<evidence type="ECO:0000256" key="7">
    <source>
        <dbReference type="ARBA" id="ARBA00023136"/>
    </source>
</evidence>
<evidence type="ECO:0000256" key="1">
    <source>
        <dbReference type="ARBA" id="ARBA00004141"/>
    </source>
</evidence>
<keyword evidence="4" id="KW-0479">Metal-binding</keyword>
<dbReference type="PANTHER" id="PTHR10978">
    <property type="entry name" value="SUCCINATE DEHYDROGENASE CYTOCHROME B560 SUBUNIT"/>
    <property type="match status" value="1"/>
</dbReference>
<evidence type="ECO:0000313" key="10">
    <source>
        <dbReference type="Proteomes" id="UP000813385"/>
    </source>
</evidence>
<dbReference type="CDD" id="cd03499">
    <property type="entry name" value="SQR_TypeC_SdhC"/>
    <property type="match status" value="1"/>
</dbReference>
<dbReference type="EMBL" id="JAGPXD010000002">
    <property type="protein sequence ID" value="KAH7368668.1"/>
    <property type="molecule type" value="Genomic_DNA"/>
</dbReference>
<gene>
    <name evidence="9" type="ORF">B0T11DRAFT_277462</name>
</gene>
<dbReference type="GO" id="GO:0006099">
    <property type="term" value="P:tricarboxylic acid cycle"/>
    <property type="evidence" value="ECO:0007669"/>
    <property type="project" value="InterPro"/>
</dbReference>
<keyword evidence="6" id="KW-0408">Iron</keyword>
<dbReference type="AlphaFoldDB" id="A0A8K0X699"/>
<evidence type="ECO:0000256" key="3">
    <source>
        <dbReference type="ARBA" id="ARBA00022692"/>
    </source>
</evidence>
<keyword evidence="7 8" id="KW-0472">Membrane</keyword>
<reference evidence="9" key="1">
    <citation type="journal article" date="2021" name="Nat. Commun.">
        <title>Genetic determinants of endophytism in the Arabidopsis root mycobiome.</title>
        <authorList>
            <person name="Mesny F."/>
            <person name="Miyauchi S."/>
            <person name="Thiergart T."/>
            <person name="Pickel B."/>
            <person name="Atanasova L."/>
            <person name="Karlsson M."/>
            <person name="Huettel B."/>
            <person name="Barry K.W."/>
            <person name="Haridas S."/>
            <person name="Chen C."/>
            <person name="Bauer D."/>
            <person name="Andreopoulos W."/>
            <person name="Pangilinan J."/>
            <person name="LaButti K."/>
            <person name="Riley R."/>
            <person name="Lipzen A."/>
            <person name="Clum A."/>
            <person name="Drula E."/>
            <person name="Henrissat B."/>
            <person name="Kohler A."/>
            <person name="Grigoriev I.V."/>
            <person name="Martin F.M."/>
            <person name="Hacquard S."/>
        </authorList>
    </citation>
    <scope>NUCLEOTIDE SEQUENCE</scope>
    <source>
        <strain evidence="9">MPI-CAGE-AT-0016</strain>
    </source>
</reference>
<comment type="caution">
    <text evidence="9">The sequence shown here is derived from an EMBL/GenBank/DDBJ whole genome shotgun (WGS) entry which is preliminary data.</text>
</comment>
<dbReference type="InterPro" id="IPR034804">
    <property type="entry name" value="SQR/QFR_C/D"/>
</dbReference>
<dbReference type="OrthoDB" id="588261at2759"/>
<organism evidence="9 10">
    <name type="scientific">Plectosphaerella cucumerina</name>
    <dbReference type="NCBI Taxonomy" id="40658"/>
    <lineage>
        <taxon>Eukaryota</taxon>
        <taxon>Fungi</taxon>
        <taxon>Dikarya</taxon>
        <taxon>Ascomycota</taxon>
        <taxon>Pezizomycotina</taxon>
        <taxon>Sordariomycetes</taxon>
        <taxon>Hypocreomycetidae</taxon>
        <taxon>Glomerellales</taxon>
        <taxon>Plectosphaerellaceae</taxon>
        <taxon>Plectosphaerella</taxon>
    </lineage>
</organism>
<keyword evidence="2" id="KW-0349">Heme</keyword>
<dbReference type="GO" id="GO:0009055">
    <property type="term" value="F:electron transfer activity"/>
    <property type="evidence" value="ECO:0007669"/>
    <property type="project" value="InterPro"/>
</dbReference>
<evidence type="ECO:0000256" key="5">
    <source>
        <dbReference type="ARBA" id="ARBA00022989"/>
    </source>
</evidence>
<evidence type="ECO:0000256" key="6">
    <source>
        <dbReference type="ARBA" id="ARBA00023004"/>
    </source>
</evidence>
<evidence type="ECO:0000256" key="2">
    <source>
        <dbReference type="ARBA" id="ARBA00022617"/>
    </source>
</evidence>
<dbReference type="Proteomes" id="UP000813385">
    <property type="component" value="Unassembled WGS sequence"/>
</dbReference>
<dbReference type="PROSITE" id="PS01001">
    <property type="entry name" value="SDH_CYT_2"/>
    <property type="match status" value="1"/>
</dbReference>
<dbReference type="NCBIfam" id="TIGR02970">
    <property type="entry name" value="succ_dehyd_cytB"/>
    <property type="match status" value="1"/>
</dbReference>
<dbReference type="GO" id="GO:0046872">
    <property type="term" value="F:metal ion binding"/>
    <property type="evidence" value="ECO:0007669"/>
    <property type="project" value="UniProtKB-KW"/>
</dbReference>
<comment type="subcellular location">
    <subcellularLocation>
        <location evidence="1">Membrane</location>
        <topology evidence="1">Multi-pass membrane protein</topology>
    </subcellularLocation>
</comment>
<dbReference type="SUPFAM" id="SSF81343">
    <property type="entry name" value="Fumarate reductase respiratory complex transmembrane subunits"/>
    <property type="match status" value="1"/>
</dbReference>
<accession>A0A8K0X699</accession>
<feature type="transmembrane region" description="Helical" evidence="8">
    <location>
        <begin position="117"/>
        <end position="144"/>
    </location>
</feature>
<sequence length="185" mass="20230">MIAQRVGVSAARRAVAGSPVSFLTRQAPKLALSTSQTRPVATNKITPDEARELLASQRLSRPISPHLTIYRFDQTWLGASIWTRITGNTLSAAFYVYLGSYLVAPLMGWHVESASMAAAFGALPLAVKGTIKFLVAWPFTFHAINGVRHLFYDAAKGFSKKDIKNWGWGIWGASLVSGLYIGYLL</sequence>
<keyword evidence="10" id="KW-1185">Reference proteome</keyword>
<dbReference type="GO" id="GO:0016020">
    <property type="term" value="C:membrane"/>
    <property type="evidence" value="ECO:0007669"/>
    <property type="project" value="UniProtKB-SubCell"/>
</dbReference>
<protein>
    <submittedName>
        <fullName evidence="9">Succinate dehydrogenase cytochrome b560 subunit</fullName>
    </submittedName>
</protein>
<dbReference type="PANTHER" id="PTHR10978:SF5">
    <property type="entry name" value="SUCCINATE DEHYDROGENASE CYTOCHROME B560 SUBUNIT, MITOCHONDRIAL"/>
    <property type="match status" value="1"/>
</dbReference>
<evidence type="ECO:0000256" key="4">
    <source>
        <dbReference type="ARBA" id="ARBA00022723"/>
    </source>
</evidence>
<feature type="transmembrane region" description="Helical" evidence="8">
    <location>
        <begin position="92"/>
        <end position="111"/>
    </location>
</feature>
<dbReference type="GO" id="GO:0005739">
    <property type="term" value="C:mitochondrion"/>
    <property type="evidence" value="ECO:0007669"/>
    <property type="project" value="GOC"/>
</dbReference>
<dbReference type="InterPro" id="IPR018495">
    <property type="entry name" value="Succ_DH_cyt_bsu_CS"/>
</dbReference>
<name>A0A8K0X699_9PEZI</name>
<keyword evidence="5 8" id="KW-1133">Transmembrane helix</keyword>
<evidence type="ECO:0000256" key="8">
    <source>
        <dbReference type="SAM" id="Phobius"/>
    </source>
</evidence>
<dbReference type="Gene3D" id="1.20.1300.10">
    <property type="entry name" value="Fumarate reductase/succinate dehydrogenase, transmembrane subunit"/>
    <property type="match status" value="1"/>
</dbReference>